<dbReference type="Gene3D" id="3.30.560.10">
    <property type="entry name" value="Glucose Oxidase, domain 3"/>
    <property type="match status" value="1"/>
</dbReference>
<name>A0A9P0CB03_BEMTA</name>
<dbReference type="KEGG" id="btab:109040875"/>
<proteinExistence type="inferred from homology"/>
<dbReference type="EMBL" id="OU963866">
    <property type="protein sequence ID" value="CAH0772698.1"/>
    <property type="molecule type" value="Genomic_DNA"/>
</dbReference>
<dbReference type="InterPro" id="IPR000172">
    <property type="entry name" value="GMC_OxRdtase_N"/>
</dbReference>
<evidence type="ECO:0000256" key="2">
    <source>
        <dbReference type="PIRSR" id="PIRSR000137-1"/>
    </source>
</evidence>
<dbReference type="Proteomes" id="UP001152759">
    <property type="component" value="Chromosome 5"/>
</dbReference>
<dbReference type="PROSITE" id="PS00624">
    <property type="entry name" value="GMC_OXRED_2"/>
    <property type="match status" value="1"/>
</dbReference>
<evidence type="ECO:0000256" key="5">
    <source>
        <dbReference type="SAM" id="SignalP"/>
    </source>
</evidence>
<feature type="domain" description="Glucose-methanol-choline oxidoreductase N-terminal" evidence="7">
    <location>
        <begin position="305"/>
        <end position="319"/>
    </location>
</feature>
<comment type="cofactor">
    <cofactor evidence="3">
        <name>FAD</name>
        <dbReference type="ChEBI" id="CHEBI:57692"/>
    </cofactor>
</comment>
<protein>
    <recommendedName>
        <fullName evidence="6 7">Glucose-methanol-choline oxidoreductase N-terminal domain-containing protein</fullName>
    </recommendedName>
</protein>
<keyword evidence="5" id="KW-0732">Signal</keyword>
<comment type="similarity">
    <text evidence="1 4">Belongs to the GMC oxidoreductase family.</text>
</comment>
<dbReference type="InterPro" id="IPR007867">
    <property type="entry name" value="GMC_OxRtase_C"/>
</dbReference>
<dbReference type="InterPro" id="IPR012132">
    <property type="entry name" value="GMC_OxRdtase"/>
</dbReference>
<dbReference type="PANTHER" id="PTHR11552:SF208">
    <property type="entry name" value="RE36204P-RELATED"/>
    <property type="match status" value="1"/>
</dbReference>
<evidence type="ECO:0000313" key="9">
    <source>
        <dbReference type="Proteomes" id="UP001152759"/>
    </source>
</evidence>
<feature type="chain" id="PRO_5040225339" description="Glucose-methanol-choline oxidoreductase N-terminal domain-containing protein" evidence="5">
    <location>
        <begin position="25"/>
        <end position="615"/>
    </location>
</feature>
<evidence type="ECO:0000313" key="8">
    <source>
        <dbReference type="EMBL" id="CAH0772698.1"/>
    </source>
</evidence>
<evidence type="ECO:0000259" key="6">
    <source>
        <dbReference type="PROSITE" id="PS00623"/>
    </source>
</evidence>
<accession>A0A9P0CB03</accession>
<dbReference type="SUPFAM" id="SSF54373">
    <property type="entry name" value="FAD-linked reductases, C-terminal domain"/>
    <property type="match status" value="1"/>
</dbReference>
<dbReference type="SUPFAM" id="SSF51905">
    <property type="entry name" value="FAD/NAD(P)-binding domain"/>
    <property type="match status" value="1"/>
</dbReference>
<sequence>MRDFSVFLACVLVQVIQLPSWSQGLGNFEPPVFFREDPLNFLPIFPEYDFIIVGAGPGGSVVANRLSEIPEWKILLLEAGQAEGLPNLITATAHYLQFTNYNWNYRTEVEPAACMGLVGRRCAWPAGKGVGGSSLINNNIYTRGNPDDFDRWAQAGNEGWSYNDLLPYFKKSENIGIKELKNSTWHGRGGPLSINYAPFKSRVMDRFLESAAEVNLPLVDYNNPYSNIGFSRIQGTVRGGRKVSAGEAFLRRPSNSRPNLHVVQMARVTRVLIDPKTKSAYGVEFVKNRRTRIVRARKEVVLSAGAFNSPQLLMLSGIGPAEHLQKHGIEVVSDLRVGDNLQEHPAFATLGFAVNETGVALISQRLLRDPINTSVQWLLGTGWGTTMGCEGLGYVRTKYNTFPPGVPDIEYIFVPASLGSEAGDGGSILRKSMNIPDEVYNAVFTDLMNVEAWSIWPMLMYPESRGQVRLQSKNPWRAPVIRANFFTRGKDLATIVEGIKMAVDLAGTQAFQRYGSRLQIRPIPGCEHLIYGSDPYWACAVQHLTMQMHHQCCTNKMGPPWDRSSVVNPRLQVYGVSRLRVVDCSIMPTITGGHTVAPAYMIGEKGADIIKQDWL</sequence>
<feature type="domain" description="Glucose-methanol-choline oxidoreductase N-terminal" evidence="6">
    <location>
        <begin position="127"/>
        <end position="150"/>
    </location>
</feature>
<dbReference type="PROSITE" id="PS00623">
    <property type="entry name" value="GMC_OXRED_1"/>
    <property type="match status" value="1"/>
</dbReference>
<dbReference type="Gene3D" id="3.50.50.60">
    <property type="entry name" value="FAD/NAD(P)-binding domain"/>
    <property type="match status" value="1"/>
</dbReference>
<evidence type="ECO:0000256" key="1">
    <source>
        <dbReference type="ARBA" id="ARBA00010790"/>
    </source>
</evidence>
<feature type="binding site" evidence="3">
    <location>
        <position position="268"/>
    </location>
    <ligand>
        <name>FAD</name>
        <dbReference type="ChEBI" id="CHEBI:57692"/>
    </ligand>
</feature>
<feature type="active site" description="Proton donor" evidence="2">
    <location>
        <position position="550"/>
    </location>
</feature>
<dbReference type="GO" id="GO:0050660">
    <property type="term" value="F:flavin adenine dinucleotide binding"/>
    <property type="evidence" value="ECO:0007669"/>
    <property type="project" value="InterPro"/>
</dbReference>
<dbReference type="GO" id="GO:0016614">
    <property type="term" value="F:oxidoreductase activity, acting on CH-OH group of donors"/>
    <property type="evidence" value="ECO:0007669"/>
    <property type="project" value="InterPro"/>
</dbReference>
<dbReference type="AlphaFoldDB" id="A0A9P0CB03"/>
<gene>
    <name evidence="8" type="ORF">BEMITA_LOCUS9277</name>
</gene>
<keyword evidence="3 4" id="KW-0274">FAD</keyword>
<dbReference type="PANTHER" id="PTHR11552">
    <property type="entry name" value="GLUCOSE-METHANOL-CHOLINE GMC OXIDOREDUCTASE"/>
    <property type="match status" value="1"/>
</dbReference>
<dbReference type="Pfam" id="PF05199">
    <property type="entry name" value="GMC_oxred_C"/>
    <property type="match status" value="1"/>
</dbReference>
<feature type="signal peptide" evidence="5">
    <location>
        <begin position="1"/>
        <end position="24"/>
    </location>
</feature>
<organism evidence="8 9">
    <name type="scientific">Bemisia tabaci</name>
    <name type="common">Sweetpotato whitefly</name>
    <name type="synonym">Aleurodes tabaci</name>
    <dbReference type="NCBI Taxonomy" id="7038"/>
    <lineage>
        <taxon>Eukaryota</taxon>
        <taxon>Metazoa</taxon>
        <taxon>Ecdysozoa</taxon>
        <taxon>Arthropoda</taxon>
        <taxon>Hexapoda</taxon>
        <taxon>Insecta</taxon>
        <taxon>Pterygota</taxon>
        <taxon>Neoptera</taxon>
        <taxon>Paraneoptera</taxon>
        <taxon>Hemiptera</taxon>
        <taxon>Sternorrhyncha</taxon>
        <taxon>Aleyrodoidea</taxon>
        <taxon>Aleyrodidae</taxon>
        <taxon>Aleyrodinae</taxon>
        <taxon>Bemisia</taxon>
    </lineage>
</organism>
<dbReference type="Pfam" id="PF00732">
    <property type="entry name" value="GMC_oxred_N"/>
    <property type="match status" value="1"/>
</dbReference>
<dbReference type="InterPro" id="IPR036188">
    <property type="entry name" value="FAD/NAD-bd_sf"/>
</dbReference>
<evidence type="ECO:0000256" key="3">
    <source>
        <dbReference type="PIRSR" id="PIRSR000137-2"/>
    </source>
</evidence>
<feature type="active site" description="Proton acceptor" evidence="2">
    <location>
        <position position="594"/>
    </location>
</feature>
<keyword evidence="9" id="KW-1185">Reference proteome</keyword>
<reference evidence="8" key="1">
    <citation type="submission" date="2021-12" db="EMBL/GenBank/DDBJ databases">
        <authorList>
            <person name="King R."/>
        </authorList>
    </citation>
    <scope>NUCLEOTIDE SEQUENCE</scope>
</reference>
<keyword evidence="4" id="KW-0285">Flavoprotein</keyword>
<evidence type="ECO:0000256" key="4">
    <source>
        <dbReference type="RuleBase" id="RU003968"/>
    </source>
</evidence>
<evidence type="ECO:0000259" key="7">
    <source>
        <dbReference type="PROSITE" id="PS00624"/>
    </source>
</evidence>
<dbReference type="PIRSF" id="PIRSF000137">
    <property type="entry name" value="Alcohol_oxidase"/>
    <property type="match status" value="1"/>
</dbReference>